<accession>G4TY05</accession>
<comment type="caution">
    <text evidence="1">The sequence shown here is derived from an EMBL/GenBank/DDBJ whole genome shotgun (WGS) entry which is preliminary data.</text>
</comment>
<dbReference type="InParanoid" id="G4TY05"/>
<dbReference type="EMBL" id="CAFZ01000645">
    <property type="protein sequence ID" value="CCA76198.1"/>
    <property type="molecule type" value="Genomic_DNA"/>
</dbReference>
<evidence type="ECO:0000313" key="1">
    <source>
        <dbReference type="EMBL" id="CCA76198.1"/>
    </source>
</evidence>
<dbReference type="HOGENOM" id="CLU_2622909_0_0_1"/>
<gene>
    <name evidence="1" type="ORF">PIIN_10191</name>
</gene>
<protein>
    <submittedName>
        <fullName evidence="1">Uncharacterized protein</fullName>
    </submittedName>
</protein>
<name>G4TY05_SERID</name>
<organism evidence="1 2">
    <name type="scientific">Serendipita indica (strain DSM 11827)</name>
    <name type="common">Root endophyte fungus</name>
    <name type="synonym">Piriformospora indica</name>
    <dbReference type="NCBI Taxonomy" id="1109443"/>
    <lineage>
        <taxon>Eukaryota</taxon>
        <taxon>Fungi</taxon>
        <taxon>Dikarya</taxon>
        <taxon>Basidiomycota</taxon>
        <taxon>Agaricomycotina</taxon>
        <taxon>Agaricomycetes</taxon>
        <taxon>Sebacinales</taxon>
        <taxon>Serendipitaceae</taxon>
        <taxon>Serendipita</taxon>
    </lineage>
</organism>
<proteinExistence type="predicted"/>
<sequence length="78" mass="8843">MATFFALPSTAATATLDNTFSQSHLSHHITASLWYINVCSSFLLDHVQITRIYTLFLKPSRPTIRGDSQEERGMRREG</sequence>
<dbReference type="AlphaFoldDB" id="G4TY05"/>
<evidence type="ECO:0000313" key="2">
    <source>
        <dbReference type="Proteomes" id="UP000007148"/>
    </source>
</evidence>
<keyword evidence="2" id="KW-1185">Reference proteome</keyword>
<dbReference type="Proteomes" id="UP000007148">
    <property type="component" value="Unassembled WGS sequence"/>
</dbReference>
<reference evidence="1 2" key="1">
    <citation type="journal article" date="2011" name="PLoS Pathog.">
        <title>Endophytic Life Strategies Decoded by Genome and Transcriptome Analyses of the Mutualistic Root Symbiont Piriformospora indica.</title>
        <authorList>
            <person name="Zuccaro A."/>
            <person name="Lahrmann U."/>
            <person name="Guldener U."/>
            <person name="Langen G."/>
            <person name="Pfiffi S."/>
            <person name="Biedenkopf D."/>
            <person name="Wong P."/>
            <person name="Samans B."/>
            <person name="Grimm C."/>
            <person name="Basiewicz M."/>
            <person name="Murat C."/>
            <person name="Martin F."/>
            <person name="Kogel K.H."/>
        </authorList>
    </citation>
    <scope>NUCLEOTIDE SEQUENCE [LARGE SCALE GENOMIC DNA]</scope>
    <source>
        <strain evidence="1 2">DSM 11827</strain>
    </source>
</reference>